<dbReference type="OrthoDB" id="7788754at2759"/>
<evidence type="ECO:0000313" key="2">
    <source>
        <dbReference type="EMBL" id="VDN36966.1"/>
    </source>
</evidence>
<gene>
    <name evidence="2" type="ORF">CGOC_LOCUS13350</name>
</gene>
<accession>A0A3P7R1D5</accession>
<protein>
    <submittedName>
        <fullName evidence="2">Uncharacterized protein</fullName>
    </submittedName>
</protein>
<dbReference type="EMBL" id="UYRV01130567">
    <property type="protein sequence ID" value="VDN36966.1"/>
    <property type="molecule type" value="Genomic_DNA"/>
</dbReference>
<feature type="region of interest" description="Disordered" evidence="1">
    <location>
        <begin position="1"/>
        <end position="26"/>
    </location>
</feature>
<sequence length="52" mass="5855">MGEIILDGDTKDKDLRSEDEHIPKSGAHPVRIVEVVEDVDHSFELNVAELEK</sequence>
<feature type="compositionally biased region" description="Basic and acidic residues" evidence="1">
    <location>
        <begin position="8"/>
        <end position="23"/>
    </location>
</feature>
<evidence type="ECO:0000313" key="3">
    <source>
        <dbReference type="Proteomes" id="UP000271889"/>
    </source>
</evidence>
<proteinExistence type="predicted"/>
<feature type="non-terminal residue" evidence="2">
    <location>
        <position position="52"/>
    </location>
</feature>
<keyword evidence="3" id="KW-1185">Reference proteome</keyword>
<dbReference type="Proteomes" id="UP000271889">
    <property type="component" value="Unassembled WGS sequence"/>
</dbReference>
<organism evidence="2 3">
    <name type="scientific">Cylicostephanus goldi</name>
    <name type="common">Nematode worm</name>
    <dbReference type="NCBI Taxonomy" id="71465"/>
    <lineage>
        <taxon>Eukaryota</taxon>
        <taxon>Metazoa</taxon>
        <taxon>Ecdysozoa</taxon>
        <taxon>Nematoda</taxon>
        <taxon>Chromadorea</taxon>
        <taxon>Rhabditida</taxon>
        <taxon>Rhabditina</taxon>
        <taxon>Rhabditomorpha</taxon>
        <taxon>Strongyloidea</taxon>
        <taxon>Strongylidae</taxon>
        <taxon>Cylicostephanus</taxon>
    </lineage>
</organism>
<name>A0A3P7R1D5_CYLGO</name>
<evidence type="ECO:0000256" key="1">
    <source>
        <dbReference type="SAM" id="MobiDB-lite"/>
    </source>
</evidence>
<dbReference type="AlphaFoldDB" id="A0A3P7R1D5"/>
<reference evidence="2 3" key="1">
    <citation type="submission" date="2018-11" db="EMBL/GenBank/DDBJ databases">
        <authorList>
            <consortium name="Pathogen Informatics"/>
        </authorList>
    </citation>
    <scope>NUCLEOTIDE SEQUENCE [LARGE SCALE GENOMIC DNA]</scope>
</reference>